<keyword evidence="3" id="KW-1185">Reference proteome</keyword>
<feature type="signal peptide" evidence="1">
    <location>
        <begin position="1"/>
        <end position="29"/>
    </location>
</feature>
<dbReference type="PANTHER" id="PTHR36573">
    <property type="entry name" value="INTERMEMBRANE PHOSPHOLIPID TRANSPORT SYSTEM BINDING PROTEIN MLAC"/>
    <property type="match status" value="1"/>
</dbReference>
<keyword evidence="1" id="KW-0732">Signal</keyword>
<dbReference type="Pfam" id="PF05494">
    <property type="entry name" value="MlaC"/>
    <property type="match status" value="1"/>
</dbReference>
<reference evidence="2 3" key="2">
    <citation type="journal article" date="2022" name="Mar. Drugs">
        <title>Bioassay-Guided Fractionation Leads to the Detection of Cholic Acid Generated by the Rare Thalassomonas sp.</title>
        <authorList>
            <person name="Pheiffer F."/>
            <person name="Schneider Y.K."/>
            <person name="Hansen E.H."/>
            <person name="Andersen J.H."/>
            <person name="Isaksson J."/>
            <person name="Busche T."/>
            <person name="R C."/>
            <person name="Kalinowski J."/>
            <person name="Zyl L.V."/>
            <person name="Trindade M."/>
        </authorList>
    </citation>
    <scope>NUCLEOTIDE SEQUENCE [LARGE SCALE GENOMIC DNA]</scope>
    <source>
        <strain evidence="2 3">A5K-106</strain>
    </source>
</reference>
<protein>
    <submittedName>
        <fullName evidence="2">ABC transporter substrate-binding protein</fullName>
    </submittedName>
</protein>
<evidence type="ECO:0000313" key="2">
    <source>
        <dbReference type="EMBL" id="WDE02393.1"/>
    </source>
</evidence>
<sequence>MKKRHYFFVDFLVVLFVVISLLISALAVAATDTPENKVRQTFERIESSLTALKASNGMSKSNIRLVLNEYLLPEVNSRFFAYKVLNKNLLKLSDELKQEFIQELSTQLINTYVHLLSKYNNEVIEIGQSQLSKSGKIAMVDIRINGREKSYKAVLKLIQSDADGWYFFDIIIEGISLVQTKQNEMNASFGRLGAEETLSHLKHINQKALTLTP</sequence>
<dbReference type="InterPro" id="IPR008869">
    <property type="entry name" value="MlaC/ttg2D"/>
</dbReference>
<evidence type="ECO:0000313" key="3">
    <source>
        <dbReference type="Proteomes" id="UP000032568"/>
    </source>
</evidence>
<organism evidence="2 3">
    <name type="scientific">Thalassomonas actiniarum</name>
    <dbReference type="NCBI Taxonomy" id="485447"/>
    <lineage>
        <taxon>Bacteria</taxon>
        <taxon>Pseudomonadati</taxon>
        <taxon>Pseudomonadota</taxon>
        <taxon>Gammaproteobacteria</taxon>
        <taxon>Alteromonadales</taxon>
        <taxon>Colwelliaceae</taxon>
        <taxon>Thalassomonas</taxon>
    </lineage>
</organism>
<dbReference type="Gene3D" id="3.10.450.710">
    <property type="entry name" value="Tgt2/MlaC"/>
    <property type="match status" value="1"/>
</dbReference>
<evidence type="ECO:0000256" key="1">
    <source>
        <dbReference type="SAM" id="SignalP"/>
    </source>
</evidence>
<gene>
    <name evidence="2" type="ORF">SG35_028695</name>
</gene>
<dbReference type="KEGG" id="tact:SG35_028695"/>
<dbReference type="PANTHER" id="PTHR36573:SF1">
    <property type="entry name" value="INTERMEMBRANE PHOSPHOLIPID TRANSPORT SYSTEM BINDING PROTEIN MLAC"/>
    <property type="match status" value="1"/>
</dbReference>
<dbReference type="RefSeq" id="WP_160298282.1">
    <property type="nucleotide sequence ID" value="NZ_CP059736.1"/>
</dbReference>
<dbReference type="AlphaFoldDB" id="A0AAE9YZH9"/>
<dbReference type="Proteomes" id="UP000032568">
    <property type="component" value="Chromosome pTact"/>
</dbReference>
<dbReference type="EMBL" id="CP059736">
    <property type="protein sequence ID" value="WDE02393.1"/>
    <property type="molecule type" value="Genomic_DNA"/>
</dbReference>
<accession>A0AAE9YZH9</accession>
<name>A0AAE9YZH9_9GAMM</name>
<proteinExistence type="predicted"/>
<feature type="chain" id="PRO_5042116167" evidence="1">
    <location>
        <begin position="30"/>
        <end position="213"/>
    </location>
</feature>
<reference evidence="2 3" key="1">
    <citation type="journal article" date="2015" name="Genome Announc.">
        <title>Draft Genome Sequences of Marine Isolates of Thalassomonas viridans and Thalassomonas actiniarum.</title>
        <authorList>
            <person name="Olonade I."/>
            <person name="van Zyl L.J."/>
            <person name="Trindade M."/>
        </authorList>
    </citation>
    <scope>NUCLEOTIDE SEQUENCE [LARGE SCALE GENOMIC DNA]</scope>
    <source>
        <strain evidence="2 3">A5K-106</strain>
    </source>
</reference>
<dbReference type="InterPro" id="IPR042245">
    <property type="entry name" value="Tgt2/MlaC_sf"/>
</dbReference>